<evidence type="ECO:0000256" key="1">
    <source>
        <dbReference type="SAM" id="Phobius"/>
    </source>
</evidence>
<reference evidence="3" key="1">
    <citation type="submission" date="2024-07" db="EMBL/GenBank/DDBJ databases">
        <authorList>
            <person name="Biller S.J."/>
        </authorList>
    </citation>
    <scope>NUCLEOTIDE SEQUENCE</scope>
    <source>
        <strain evidence="3">WC2409</strain>
    </source>
</reference>
<name>A0AB39W2J7_9FLAO</name>
<dbReference type="RefSeq" id="WP_369752847.1">
    <property type="nucleotide sequence ID" value="NZ_CP165625.1"/>
</dbReference>
<feature type="chain" id="PRO_5044277737" evidence="2">
    <location>
        <begin position="30"/>
        <end position="227"/>
    </location>
</feature>
<keyword evidence="1" id="KW-1133">Transmembrane helix</keyword>
<sequence>MKNPLFNKKYVTIAFLFLLTLFTATKANAHVAIVDLEDMSATDTVFLYIKLGFEHIIPLGIDHILFVLSLFLLSPKLKPVLMQATAFTVAHTVTLGLSMYQVINPPSYIVEPIIAISIMYVAMENILSKQLKKTRIGIVFLFGLIHGMGFASVLSELGLPKESFLTSLLMFNVGVELGQISVIVLAYFLLAKFFGDKPYYRKYIVIPVSAAIFLIATYWTIERIFFS</sequence>
<gene>
    <name evidence="3" type="ORF">AB3G34_14330</name>
</gene>
<feature type="transmembrane region" description="Helical" evidence="1">
    <location>
        <begin position="139"/>
        <end position="157"/>
    </location>
</feature>
<dbReference type="InterPro" id="IPR032809">
    <property type="entry name" value="Put_HupE_UreJ"/>
</dbReference>
<feature type="transmembrane region" description="Helical" evidence="1">
    <location>
        <begin position="203"/>
        <end position="221"/>
    </location>
</feature>
<proteinExistence type="predicted"/>
<organism evidence="3">
    <name type="scientific">Flavobacterium sp. WC2409</name>
    <dbReference type="NCBI Taxonomy" id="3234139"/>
    <lineage>
        <taxon>Bacteria</taxon>
        <taxon>Pseudomonadati</taxon>
        <taxon>Bacteroidota</taxon>
        <taxon>Flavobacteriia</taxon>
        <taxon>Flavobacteriales</taxon>
        <taxon>Flavobacteriaceae</taxon>
        <taxon>Flavobacterium</taxon>
    </lineage>
</organism>
<protein>
    <submittedName>
        <fullName evidence="3">HupE/UreJ family protein</fullName>
    </submittedName>
</protein>
<feature type="transmembrane region" description="Helical" evidence="1">
    <location>
        <begin position="109"/>
        <end position="127"/>
    </location>
</feature>
<dbReference type="AlphaFoldDB" id="A0AB39W2J7"/>
<feature type="transmembrane region" description="Helical" evidence="1">
    <location>
        <begin position="53"/>
        <end position="73"/>
    </location>
</feature>
<keyword evidence="2" id="KW-0732">Signal</keyword>
<keyword evidence="1" id="KW-0812">Transmembrane</keyword>
<evidence type="ECO:0000256" key="2">
    <source>
        <dbReference type="SAM" id="SignalP"/>
    </source>
</evidence>
<keyword evidence="1" id="KW-0472">Membrane</keyword>
<evidence type="ECO:0000313" key="3">
    <source>
        <dbReference type="EMBL" id="XDU95056.1"/>
    </source>
</evidence>
<dbReference type="Pfam" id="PF13795">
    <property type="entry name" value="HupE_UreJ_2"/>
    <property type="match status" value="1"/>
</dbReference>
<feature type="transmembrane region" description="Helical" evidence="1">
    <location>
        <begin position="80"/>
        <end position="103"/>
    </location>
</feature>
<accession>A0AB39W2J7</accession>
<dbReference type="EMBL" id="CP165625">
    <property type="protein sequence ID" value="XDU95056.1"/>
    <property type="molecule type" value="Genomic_DNA"/>
</dbReference>
<feature type="transmembrane region" description="Helical" evidence="1">
    <location>
        <begin position="169"/>
        <end position="191"/>
    </location>
</feature>
<feature type="signal peptide" evidence="2">
    <location>
        <begin position="1"/>
        <end position="29"/>
    </location>
</feature>